<evidence type="ECO:0000259" key="8">
    <source>
        <dbReference type="Pfam" id="PF07195"/>
    </source>
</evidence>
<dbReference type="GO" id="GO:0009421">
    <property type="term" value="C:bacterial-type flagellum filament cap"/>
    <property type="evidence" value="ECO:0007669"/>
    <property type="project" value="InterPro"/>
</dbReference>
<dbReference type="PANTHER" id="PTHR30288">
    <property type="entry name" value="FLAGELLAR CAP/ASSEMBLY PROTEIN FLID"/>
    <property type="match status" value="1"/>
</dbReference>
<evidence type="ECO:0000256" key="3">
    <source>
        <dbReference type="ARBA" id="ARBA00023054"/>
    </source>
</evidence>
<accession>U5MWH2</accession>
<feature type="domain" description="Flagellar hook-associated protein 2 N-terminal" evidence="7">
    <location>
        <begin position="25"/>
        <end position="123"/>
    </location>
</feature>
<gene>
    <name evidence="9" type="primary">fliD</name>
    <name evidence="9" type="ORF">CLSA_c39650</name>
</gene>
<dbReference type="GO" id="GO:0071973">
    <property type="term" value="P:bacterial-type flagellum-dependent cell motility"/>
    <property type="evidence" value="ECO:0007669"/>
    <property type="project" value="TreeGrafter"/>
</dbReference>
<comment type="similarity">
    <text evidence="1 5">Belongs to the FliD family.</text>
</comment>
<evidence type="ECO:0000256" key="5">
    <source>
        <dbReference type="RuleBase" id="RU362066"/>
    </source>
</evidence>
<comment type="function">
    <text evidence="5">Required for morphogenesis and for the elongation of the flagellar filament by facilitating polymerization of the flagellin monomers at the tip of growing filament. Forms a capping structure, which prevents flagellin subunits (transported through the central channel of the flagellum) from leaking out without polymerization at the distal end.</text>
</comment>
<reference evidence="9 10" key="1">
    <citation type="journal article" date="2013" name="Genome Announc.">
        <title>Complete Genome Sequence of the Solvent Producer Clostridium saccharobutylicum NCP262 (DSM 13864).</title>
        <authorList>
            <person name="Poehlein A."/>
            <person name="Hartwich K."/>
            <person name="Krabben P."/>
            <person name="Ehrenreich A."/>
            <person name="Liebl W."/>
            <person name="Durre P."/>
            <person name="Gottschalk G."/>
            <person name="Daniel R."/>
        </authorList>
    </citation>
    <scope>NUCLEOTIDE SEQUENCE [LARGE SCALE GENOMIC DNA]</scope>
    <source>
        <strain evidence="9">DSM 13864</strain>
    </source>
</reference>
<keyword evidence="4 5" id="KW-0975">Bacterial flagellum</keyword>
<organism evidence="9 10">
    <name type="scientific">Clostridium saccharobutylicum DSM 13864</name>
    <dbReference type="NCBI Taxonomy" id="1345695"/>
    <lineage>
        <taxon>Bacteria</taxon>
        <taxon>Bacillati</taxon>
        <taxon>Bacillota</taxon>
        <taxon>Clostridia</taxon>
        <taxon>Eubacteriales</taxon>
        <taxon>Clostridiaceae</taxon>
        <taxon>Clostridium</taxon>
    </lineage>
</organism>
<sequence>MSSSSVAAASSNSGGQKLRITGMASGLDVDGTVKKMISGEQAKVDKAQQDQQIIKWRQEAYQDIIKDVKDLQSAFFDSTSADKNILSSTNYSAFDVTGGTSSVATITAGVGAKAGTYKVSVSSGNLASKASVTGSNIVRDTSNGYSAGSWSGEGIGFSINGGTAVKITLTTDTTMSMADRVNDINNQINSNSNLKGKVQAVASGGNIQFQALSDSSVKIDSANTTVNGELDNLKDRVINPSTSTTLGDLGLSDTTDSFDITFNGTTKTISVKNTDKLSDVISNISTATGGSVTASFSQLTGKFTIESANSGSSQSILIAKGTGTGNTLNALGITDGTSKTGTDATVTVTPPGGSPTTVTKSTNNFAIDGVSYNLTGEGDSTVTVATTNTDKVYDKIKTFIDKYNAIVDKIQTKLTEKQSSTSAYKPLTDSQKESMTDSQITSWETKAKVGLLRNDENLQNMLSSLQSAFTTAVSGVGLTMGKYGSGSIGLDMSVDYSKPAHVDITDASKLKAAITSNGEQILKMFTNVSTYTDTDAEKQKSVKYSQNGIFARIKGIFEDNVGFTNTTLNSATLTKYANKQDDFSSTGSTGTNTLPNQIYQKQLLIDKLKQTLSDKSEAYYEKFSKLETAMNTLNSQQSYISQMMG</sequence>
<evidence type="ECO:0000313" key="10">
    <source>
        <dbReference type="Proteomes" id="UP000017118"/>
    </source>
</evidence>
<keyword evidence="3" id="KW-0175">Coiled coil</keyword>
<dbReference type="KEGG" id="csb:CLSA_c39650"/>
<keyword evidence="10" id="KW-1185">Reference proteome</keyword>
<comment type="subunit">
    <text evidence="2 5">Homopentamer.</text>
</comment>
<feature type="region of interest" description="Disordered" evidence="6">
    <location>
        <begin position="418"/>
        <end position="439"/>
    </location>
</feature>
<dbReference type="PATRIC" id="fig|1345695.10.peg.2795"/>
<protein>
    <recommendedName>
        <fullName evidence="5">Flagellar hook-associated protein 2</fullName>
        <shortName evidence="5">HAP2</shortName>
    </recommendedName>
    <alternativeName>
        <fullName evidence="5">Flagellar cap protein</fullName>
    </alternativeName>
</protein>
<dbReference type="Pfam" id="PF07195">
    <property type="entry name" value="FliD_C"/>
    <property type="match status" value="1"/>
</dbReference>
<evidence type="ECO:0000259" key="7">
    <source>
        <dbReference type="Pfam" id="PF02465"/>
    </source>
</evidence>
<comment type="subcellular location">
    <subcellularLocation>
        <location evidence="5">Secreted</location>
    </subcellularLocation>
    <subcellularLocation>
        <location evidence="5">Bacterial flagellum</location>
    </subcellularLocation>
</comment>
<name>U5MWH2_CLOSA</name>
<keyword evidence="5" id="KW-0964">Secreted</keyword>
<keyword evidence="9" id="KW-0282">Flagellum</keyword>
<dbReference type="InterPro" id="IPR003481">
    <property type="entry name" value="FliD_N"/>
</dbReference>
<keyword evidence="9" id="KW-0969">Cilium</keyword>
<dbReference type="eggNOG" id="COG1345">
    <property type="taxonomic scope" value="Bacteria"/>
</dbReference>
<feature type="domain" description="Flagellar hook-associated protein 2 C-terminal" evidence="8">
    <location>
        <begin position="342"/>
        <end position="635"/>
    </location>
</feature>
<evidence type="ECO:0000256" key="6">
    <source>
        <dbReference type="SAM" id="MobiDB-lite"/>
    </source>
</evidence>
<dbReference type="RefSeq" id="WP_022749278.1">
    <property type="nucleotide sequence ID" value="NZ_AYXL01000273.1"/>
</dbReference>
<dbReference type="GO" id="GO:0005576">
    <property type="term" value="C:extracellular region"/>
    <property type="evidence" value="ECO:0007669"/>
    <property type="project" value="UniProtKB-SubCell"/>
</dbReference>
<evidence type="ECO:0000256" key="1">
    <source>
        <dbReference type="ARBA" id="ARBA00009764"/>
    </source>
</evidence>
<keyword evidence="9" id="KW-0966">Cell projection</keyword>
<dbReference type="Pfam" id="PF02465">
    <property type="entry name" value="FliD_N"/>
    <property type="match status" value="1"/>
</dbReference>
<dbReference type="AlphaFoldDB" id="U5MWH2"/>
<dbReference type="Proteomes" id="UP000017118">
    <property type="component" value="Chromosome"/>
</dbReference>
<dbReference type="EMBL" id="CP006721">
    <property type="protein sequence ID" value="AGX44925.1"/>
    <property type="molecule type" value="Genomic_DNA"/>
</dbReference>
<dbReference type="GO" id="GO:0009424">
    <property type="term" value="C:bacterial-type flagellum hook"/>
    <property type="evidence" value="ECO:0007669"/>
    <property type="project" value="UniProtKB-UniRule"/>
</dbReference>
<dbReference type="InterPro" id="IPR010809">
    <property type="entry name" value="FliD_C"/>
</dbReference>
<dbReference type="GO" id="GO:0007155">
    <property type="term" value="P:cell adhesion"/>
    <property type="evidence" value="ECO:0007669"/>
    <property type="project" value="InterPro"/>
</dbReference>
<evidence type="ECO:0000256" key="4">
    <source>
        <dbReference type="ARBA" id="ARBA00023143"/>
    </source>
</evidence>
<dbReference type="HOGENOM" id="CLU_015182_0_1_9"/>
<dbReference type="InterPro" id="IPR040026">
    <property type="entry name" value="FliD"/>
</dbReference>
<evidence type="ECO:0000256" key="2">
    <source>
        <dbReference type="ARBA" id="ARBA00011255"/>
    </source>
</evidence>
<evidence type="ECO:0000313" key="9">
    <source>
        <dbReference type="EMBL" id="AGX44925.1"/>
    </source>
</evidence>
<proteinExistence type="inferred from homology"/>
<dbReference type="PANTHER" id="PTHR30288:SF0">
    <property type="entry name" value="FLAGELLAR HOOK-ASSOCIATED PROTEIN 2"/>
    <property type="match status" value="1"/>
</dbReference>